<evidence type="ECO:0000256" key="1">
    <source>
        <dbReference type="SAM" id="Phobius"/>
    </source>
</evidence>
<keyword evidence="1" id="KW-0472">Membrane</keyword>
<accession>A0A9D4CBW5</accession>
<dbReference type="EMBL" id="JAIWYP010000013">
    <property type="protein sequence ID" value="KAH3720817.1"/>
    <property type="molecule type" value="Genomic_DNA"/>
</dbReference>
<dbReference type="Pfam" id="PF01145">
    <property type="entry name" value="Band_7"/>
    <property type="match status" value="1"/>
</dbReference>
<feature type="domain" description="Band 7" evidence="2">
    <location>
        <begin position="50"/>
        <end position="246"/>
    </location>
</feature>
<reference evidence="3" key="2">
    <citation type="submission" date="2020-11" db="EMBL/GenBank/DDBJ databases">
        <authorList>
            <person name="McCartney M.A."/>
            <person name="Auch B."/>
            <person name="Kono T."/>
            <person name="Mallez S."/>
            <person name="Becker A."/>
            <person name="Gohl D.M."/>
            <person name="Silverstein K.A.T."/>
            <person name="Koren S."/>
            <person name="Bechman K.B."/>
            <person name="Herman A."/>
            <person name="Abrahante J.E."/>
            <person name="Garbe J."/>
        </authorList>
    </citation>
    <scope>NUCLEOTIDE SEQUENCE</scope>
    <source>
        <strain evidence="3">Duluth1</strain>
        <tissue evidence="3">Whole animal</tissue>
    </source>
</reference>
<reference evidence="3" key="1">
    <citation type="journal article" date="2019" name="bioRxiv">
        <title>The Genome of the Zebra Mussel, Dreissena polymorpha: A Resource for Invasive Species Research.</title>
        <authorList>
            <person name="McCartney M.A."/>
            <person name="Auch B."/>
            <person name="Kono T."/>
            <person name="Mallez S."/>
            <person name="Zhang Y."/>
            <person name="Obille A."/>
            <person name="Becker A."/>
            <person name="Abrahante J.E."/>
            <person name="Garbe J."/>
            <person name="Badalamenti J.P."/>
            <person name="Herman A."/>
            <person name="Mangelson H."/>
            <person name="Liachko I."/>
            <person name="Sullivan S."/>
            <person name="Sone E.D."/>
            <person name="Koren S."/>
            <person name="Silverstein K.A.T."/>
            <person name="Beckman K.B."/>
            <person name="Gohl D.M."/>
        </authorList>
    </citation>
    <scope>NUCLEOTIDE SEQUENCE</scope>
    <source>
        <strain evidence="3">Duluth1</strain>
        <tissue evidence="3">Whole animal</tissue>
    </source>
</reference>
<comment type="caution">
    <text evidence="3">The sequence shown here is derived from an EMBL/GenBank/DDBJ whole genome shotgun (WGS) entry which is preliminary data.</text>
</comment>
<evidence type="ECO:0000259" key="2">
    <source>
        <dbReference type="Pfam" id="PF01145"/>
    </source>
</evidence>
<dbReference type="OrthoDB" id="5986675at2759"/>
<sequence>MPGFIEDNKRCLMIIGGLLVGVVGILVIVLPLSFASLEYHEFGFKRQKSTGKVDTSTVYSGGKYLVGPDVEFKRFKADAHFLDLDKVAIFTFDKLEVKISAHMQYFLRKDELPLLHAAYDLYYQDVMKTTAVDALKGAIPRYNTKELTLNRPEVENAIYNSVAQRLGGLCCRKDCSEYMLACAPDCIPHANCPDTKKGLHVNVKFFQLTNIIIPPDVEDRYMETLVLQEKNLREQLYQNAAIIRKETSKMVKDIENNATEIVQTATAQSQSISTKAKANYTNTIERARSSGLKKLYTDLGITDQAKKNSFDYLRTLNGLENAHITVDFQQRIAGTL</sequence>
<organism evidence="3 4">
    <name type="scientific">Dreissena polymorpha</name>
    <name type="common">Zebra mussel</name>
    <name type="synonym">Mytilus polymorpha</name>
    <dbReference type="NCBI Taxonomy" id="45954"/>
    <lineage>
        <taxon>Eukaryota</taxon>
        <taxon>Metazoa</taxon>
        <taxon>Spiralia</taxon>
        <taxon>Lophotrochozoa</taxon>
        <taxon>Mollusca</taxon>
        <taxon>Bivalvia</taxon>
        <taxon>Autobranchia</taxon>
        <taxon>Heteroconchia</taxon>
        <taxon>Euheterodonta</taxon>
        <taxon>Imparidentia</taxon>
        <taxon>Neoheterodontei</taxon>
        <taxon>Myida</taxon>
        <taxon>Dreissenoidea</taxon>
        <taxon>Dreissenidae</taxon>
        <taxon>Dreissena</taxon>
    </lineage>
</organism>
<name>A0A9D4CBW5_DREPO</name>
<evidence type="ECO:0000313" key="3">
    <source>
        <dbReference type="EMBL" id="KAH3720817.1"/>
    </source>
</evidence>
<keyword evidence="1" id="KW-1133">Transmembrane helix</keyword>
<keyword evidence="1" id="KW-0812">Transmembrane</keyword>
<protein>
    <recommendedName>
        <fullName evidence="2">Band 7 domain-containing protein</fullName>
    </recommendedName>
</protein>
<proteinExistence type="predicted"/>
<dbReference type="Proteomes" id="UP000828390">
    <property type="component" value="Unassembled WGS sequence"/>
</dbReference>
<evidence type="ECO:0000313" key="4">
    <source>
        <dbReference type="Proteomes" id="UP000828390"/>
    </source>
</evidence>
<dbReference type="InterPro" id="IPR001107">
    <property type="entry name" value="Band_7"/>
</dbReference>
<feature type="transmembrane region" description="Helical" evidence="1">
    <location>
        <begin position="12"/>
        <end position="34"/>
    </location>
</feature>
<keyword evidence="4" id="KW-1185">Reference proteome</keyword>
<dbReference type="AlphaFoldDB" id="A0A9D4CBW5"/>
<gene>
    <name evidence="3" type="ORF">DPMN_063722</name>
</gene>